<evidence type="ECO:0000256" key="3">
    <source>
        <dbReference type="ARBA" id="ARBA00022741"/>
    </source>
</evidence>
<evidence type="ECO:0000256" key="2">
    <source>
        <dbReference type="ARBA" id="ARBA00022448"/>
    </source>
</evidence>
<evidence type="ECO:0000256" key="4">
    <source>
        <dbReference type="ARBA" id="ARBA00022840"/>
    </source>
</evidence>
<accession>A0A2U2C9U5</accession>
<dbReference type="PROSITE" id="PS50893">
    <property type="entry name" value="ABC_TRANSPORTER_2"/>
    <property type="match status" value="1"/>
</dbReference>
<comment type="caution">
    <text evidence="6">The sequence shown here is derived from an EMBL/GenBank/DDBJ whole genome shotgun (WGS) entry which is preliminary data.</text>
</comment>
<organism evidence="6 7">
    <name type="scientific">Pararhodobacter marinus</name>
    <dbReference type="NCBI Taxonomy" id="2184063"/>
    <lineage>
        <taxon>Bacteria</taxon>
        <taxon>Pseudomonadati</taxon>
        <taxon>Pseudomonadota</taxon>
        <taxon>Alphaproteobacteria</taxon>
        <taxon>Rhodobacterales</taxon>
        <taxon>Paracoccaceae</taxon>
        <taxon>Pararhodobacter</taxon>
    </lineage>
</organism>
<dbReference type="PROSITE" id="PS00211">
    <property type="entry name" value="ABC_TRANSPORTER_1"/>
    <property type="match status" value="1"/>
</dbReference>
<protein>
    <submittedName>
        <fullName evidence="6">ABC transporter</fullName>
    </submittedName>
</protein>
<evidence type="ECO:0000313" key="6">
    <source>
        <dbReference type="EMBL" id="PWE28564.1"/>
    </source>
</evidence>
<dbReference type="GO" id="GO:0016887">
    <property type="term" value="F:ATP hydrolysis activity"/>
    <property type="evidence" value="ECO:0007669"/>
    <property type="project" value="InterPro"/>
</dbReference>
<dbReference type="Proteomes" id="UP000244940">
    <property type="component" value="Unassembled WGS sequence"/>
</dbReference>
<dbReference type="RefSeq" id="WP_109533425.1">
    <property type="nucleotide sequence ID" value="NZ_QEYD01000006.1"/>
</dbReference>
<dbReference type="InterPro" id="IPR017871">
    <property type="entry name" value="ABC_transporter-like_CS"/>
</dbReference>
<dbReference type="SUPFAM" id="SSF52540">
    <property type="entry name" value="P-loop containing nucleoside triphosphate hydrolases"/>
    <property type="match status" value="1"/>
</dbReference>
<keyword evidence="3" id="KW-0547">Nucleotide-binding</keyword>
<feature type="domain" description="ABC transporter" evidence="5">
    <location>
        <begin position="18"/>
        <end position="247"/>
    </location>
</feature>
<dbReference type="PANTHER" id="PTHR42788">
    <property type="entry name" value="TAURINE IMPORT ATP-BINDING PROTEIN-RELATED"/>
    <property type="match status" value="1"/>
</dbReference>
<name>A0A2U2C9U5_9RHOB</name>
<comment type="similarity">
    <text evidence="1">Belongs to the ABC transporter superfamily.</text>
</comment>
<dbReference type="GO" id="GO:0005524">
    <property type="term" value="F:ATP binding"/>
    <property type="evidence" value="ECO:0007669"/>
    <property type="project" value="UniProtKB-KW"/>
</dbReference>
<gene>
    <name evidence="6" type="ORF">C4N9_11280</name>
</gene>
<evidence type="ECO:0000259" key="5">
    <source>
        <dbReference type="PROSITE" id="PS50893"/>
    </source>
</evidence>
<dbReference type="PANTHER" id="PTHR42788:SF13">
    <property type="entry name" value="ALIPHATIC SULFONATES IMPORT ATP-BINDING PROTEIN SSUB"/>
    <property type="match status" value="1"/>
</dbReference>
<dbReference type="Gene3D" id="3.40.50.300">
    <property type="entry name" value="P-loop containing nucleotide triphosphate hydrolases"/>
    <property type="match status" value="1"/>
</dbReference>
<proteinExistence type="inferred from homology"/>
<reference evidence="6 7" key="1">
    <citation type="submission" date="2018-05" db="EMBL/GenBank/DDBJ databases">
        <title>Pararhodobacter marina sp. nov., isolated from deep-sea water of the Indian Ocean.</title>
        <authorList>
            <person name="Lai Q.Sr."/>
            <person name="Liu X."/>
            <person name="Shao Z."/>
        </authorList>
    </citation>
    <scope>NUCLEOTIDE SEQUENCE [LARGE SCALE GENOMIC DNA]</scope>
    <source>
        <strain evidence="6 7">CIC4N-9</strain>
    </source>
</reference>
<evidence type="ECO:0000256" key="1">
    <source>
        <dbReference type="ARBA" id="ARBA00005417"/>
    </source>
</evidence>
<dbReference type="InterPro" id="IPR027417">
    <property type="entry name" value="P-loop_NTPase"/>
</dbReference>
<keyword evidence="7" id="KW-1185">Reference proteome</keyword>
<dbReference type="EMBL" id="QEYD01000006">
    <property type="protein sequence ID" value="PWE28564.1"/>
    <property type="molecule type" value="Genomic_DNA"/>
</dbReference>
<dbReference type="InterPro" id="IPR003593">
    <property type="entry name" value="AAA+_ATPase"/>
</dbReference>
<dbReference type="InterPro" id="IPR050166">
    <property type="entry name" value="ABC_transporter_ATP-bind"/>
</dbReference>
<keyword evidence="4" id="KW-0067">ATP-binding</keyword>
<evidence type="ECO:0000313" key="7">
    <source>
        <dbReference type="Proteomes" id="UP000244940"/>
    </source>
</evidence>
<keyword evidence="2" id="KW-0813">Transport</keyword>
<dbReference type="CDD" id="cd03293">
    <property type="entry name" value="ABC_NrtD_SsuB_transporters"/>
    <property type="match status" value="1"/>
</dbReference>
<dbReference type="InterPro" id="IPR003439">
    <property type="entry name" value="ABC_transporter-like_ATP-bd"/>
</dbReference>
<dbReference type="AlphaFoldDB" id="A0A2U2C9U5"/>
<dbReference type="GeneID" id="94365473"/>
<sequence>MLETTGIDATKSGTQEVLRVDGASVRYGAATILDGVDLTLNRGEFVCVIGPSGSGKTTFLRLLAGLVAPAEGRVLFRGAEHRAPSREIAIVFQDYANALLPWRDAEGNVSLALEAAGVPRAERAGRIRALLSKVGLAGSEKKFPSEMSGGMQQRLQIARCLAQEPDVLLMDEPFGALDAMTRQKLQDELLGIVRDSNVTAFFVTHDLEEAIYLSDRIVALEPDPGQVCRVFDVTLPKPRNQLSTREMPEFLRLRRELFDFIERFEP</sequence>
<dbReference type="Pfam" id="PF00005">
    <property type="entry name" value="ABC_tran"/>
    <property type="match status" value="1"/>
</dbReference>
<dbReference type="SMART" id="SM00382">
    <property type="entry name" value="AAA"/>
    <property type="match status" value="1"/>
</dbReference>
<dbReference type="OrthoDB" id="9802264at2"/>